<dbReference type="WBParaSite" id="ALUE_0000581801-mRNA-1">
    <property type="protein sequence ID" value="ALUE_0000581801-mRNA-1"/>
    <property type="gene ID" value="ALUE_0000581801"/>
</dbReference>
<sequence length="90" mass="10309">MMFLADVLFNSLKKQQYFRLQRLMTVGRSSVKIPEGLYECSRFLELVVASVGPAPSAKIRFDDYVVRDDIEPCLTSQQRVITAWWSGHAP</sequence>
<dbReference type="AlphaFoldDB" id="A0A0M3HT87"/>
<evidence type="ECO:0000313" key="1">
    <source>
        <dbReference type="Proteomes" id="UP000036681"/>
    </source>
</evidence>
<protein>
    <submittedName>
        <fullName evidence="2">Uncharacterized protein</fullName>
    </submittedName>
</protein>
<name>A0A0M3HT87_ASCLU</name>
<evidence type="ECO:0000313" key="2">
    <source>
        <dbReference type="WBParaSite" id="ALUE_0000581801-mRNA-1"/>
    </source>
</evidence>
<organism evidence="1 2">
    <name type="scientific">Ascaris lumbricoides</name>
    <name type="common">Giant roundworm</name>
    <dbReference type="NCBI Taxonomy" id="6252"/>
    <lineage>
        <taxon>Eukaryota</taxon>
        <taxon>Metazoa</taxon>
        <taxon>Ecdysozoa</taxon>
        <taxon>Nematoda</taxon>
        <taxon>Chromadorea</taxon>
        <taxon>Rhabditida</taxon>
        <taxon>Spirurina</taxon>
        <taxon>Ascaridomorpha</taxon>
        <taxon>Ascaridoidea</taxon>
        <taxon>Ascarididae</taxon>
        <taxon>Ascaris</taxon>
    </lineage>
</organism>
<reference evidence="2" key="1">
    <citation type="submission" date="2017-02" db="UniProtKB">
        <authorList>
            <consortium name="WormBaseParasite"/>
        </authorList>
    </citation>
    <scope>IDENTIFICATION</scope>
</reference>
<keyword evidence="1" id="KW-1185">Reference proteome</keyword>
<proteinExistence type="predicted"/>
<accession>A0A0M3HT87</accession>
<dbReference type="Proteomes" id="UP000036681">
    <property type="component" value="Unplaced"/>
</dbReference>